<evidence type="ECO:0000313" key="4">
    <source>
        <dbReference type="Proteomes" id="UP000789524"/>
    </source>
</evidence>
<keyword evidence="2" id="KW-0812">Transmembrane</keyword>
<evidence type="ECO:0000256" key="1">
    <source>
        <dbReference type="SAM" id="MobiDB-lite"/>
    </source>
</evidence>
<keyword evidence="2" id="KW-1133">Transmembrane helix</keyword>
<evidence type="ECO:0000313" key="3">
    <source>
        <dbReference type="EMBL" id="CAG9585508.1"/>
    </source>
</evidence>
<organism evidence="3 4">
    <name type="scientific">Danaus chrysippus</name>
    <name type="common">African queen</name>
    <dbReference type="NCBI Taxonomy" id="151541"/>
    <lineage>
        <taxon>Eukaryota</taxon>
        <taxon>Metazoa</taxon>
        <taxon>Ecdysozoa</taxon>
        <taxon>Arthropoda</taxon>
        <taxon>Hexapoda</taxon>
        <taxon>Insecta</taxon>
        <taxon>Pterygota</taxon>
        <taxon>Neoptera</taxon>
        <taxon>Endopterygota</taxon>
        <taxon>Lepidoptera</taxon>
        <taxon>Glossata</taxon>
        <taxon>Ditrysia</taxon>
        <taxon>Papilionoidea</taxon>
        <taxon>Nymphalidae</taxon>
        <taxon>Danainae</taxon>
        <taxon>Danaini</taxon>
        <taxon>Danaina</taxon>
        <taxon>Danaus</taxon>
        <taxon>Anosia</taxon>
    </lineage>
</organism>
<keyword evidence="2" id="KW-0472">Membrane</keyword>
<protein>
    <submittedName>
        <fullName evidence="3">(African queen) hypothetical protein</fullName>
    </submittedName>
</protein>
<comment type="caution">
    <text evidence="3">The sequence shown here is derived from an EMBL/GenBank/DDBJ whole genome shotgun (WGS) entry which is preliminary data.</text>
</comment>
<reference evidence="3" key="1">
    <citation type="submission" date="2021-09" db="EMBL/GenBank/DDBJ databases">
        <authorList>
            <person name="Martin H S."/>
        </authorList>
    </citation>
    <scope>NUCLEOTIDE SEQUENCE</scope>
</reference>
<gene>
    <name evidence="3" type="ORF">DCHRY22_LOCUS15906</name>
</gene>
<dbReference type="AlphaFoldDB" id="A0A8J2WDM6"/>
<sequence>MDKTESNSINWSVGDKLSTSDPSISAMSDEVPTLTVATILGVAVVIIVAIIFVFVLGVLIDWRQQRLIDKKMVDVKRMKSRRINNYPEADDVSIANNMAEDGISTPPAEALRQIP</sequence>
<keyword evidence="4" id="KW-1185">Reference proteome</keyword>
<evidence type="ECO:0000256" key="2">
    <source>
        <dbReference type="SAM" id="Phobius"/>
    </source>
</evidence>
<name>A0A8J2WDM6_9NEOP</name>
<dbReference type="OrthoDB" id="7423106at2759"/>
<dbReference type="EMBL" id="CAKASE010000083">
    <property type="protein sequence ID" value="CAG9585508.1"/>
    <property type="molecule type" value="Genomic_DNA"/>
</dbReference>
<feature type="transmembrane region" description="Helical" evidence="2">
    <location>
        <begin position="36"/>
        <end position="62"/>
    </location>
</feature>
<dbReference type="Proteomes" id="UP000789524">
    <property type="component" value="Unassembled WGS sequence"/>
</dbReference>
<feature type="region of interest" description="Disordered" evidence="1">
    <location>
        <begin position="1"/>
        <end position="24"/>
    </location>
</feature>
<accession>A0A8J2WDM6</accession>
<proteinExistence type="predicted"/>